<accession>A0A6P8B8H5</accession>
<dbReference type="GO" id="GO:0030490">
    <property type="term" value="P:maturation of SSU-rRNA"/>
    <property type="evidence" value="ECO:0007669"/>
    <property type="project" value="TreeGrafter"/>
</dbReference>
<evidence type="ECO:0000256" key="2">
    <source>
        <dbReference type="ARBA" id="ARBA00007466"/>
    </source>
</evidence>
<keyword evidence="5" id="KW-0539">Nucleus</keyword>
<organism evidence="8 9">
    <name type="scientific">Pyricularia grisea</name>
    <name type="common">Crabgrass-specific blast fungus</name>
    <name type="synonym">Magnaporthe grisea</name>
    <dbReference type="NCBI Taxonomy" id="148305"/>
    <lineage>
        <taxon>Eukaryota</taxon>
        <taxon>Fungi</taxon>
        <taxon>Dikarya</taxon>
        <taxon>Ascomycota</taxon>
        <taxon>Pezizomycotina</taxon>
        <taxon>Sordariomycetes</taxon>
        <taxon>Sordariomycetidae</taxon>
        <taxon>Magnaporthales</taxon>
        <taxon>Pyriculariaceae</taxon>
        <taxon>Pyricularia</taxon>
    </lineage>
</organism>
<feature type="region of interest" description="Disordered" evidence="7">
    <location>
        <begin position="166"/>
        <end position="225"/>
    </location>
</feature>
<feature type="region of interest" description="Disordered" evidence="7">
    <location>
        <begin position="305"/>
        <end position="472"/>
    </location>
</feature>
<dbReference type="Pfam" id="PF04147">
    <property type="entry name" value="Nop14"/>
    <property type="match status" value="1"/>
</dbReference>
<proteinExistence type="inferred from homology"/>
<evidence type="ECO:0000313" key="9">
    <source>
        <dbReference type="RefSeq" id="XP_030983480.1"/>
    </source>
</evidence>
<name>A0A6P8B8H5_PYRGI</name>
<feature type="compositionally biased region" description="Basic and acidic residues" evidence="7">
    <location>
        <begin position="272"/>
        <end position="282"/>
    </location>
</feature>
<feature type="region of interest" description="Disordered" evidence="7">
    <location>
        <begin position="879"/>
        <end position="898"/>
    </location>
</feature>
<dbReference type="AlphaFoldDB" id="A0A6P8B8H5"/>
<dbReference type="InterPro" id="IPR007276">
    <property type="entry name" value="Nop14"/>
</dbReference>
<evidence type="ECO:0000256" key="4">
    <source>
        <dbReference type="ARBA" id="ARBA00022552"/>
    </source>
</evidence>
<evidence type="ECO:0000256" key="6">
    <source>
        <dbReference type="ARBA" id="ARBA00024695"/>
    </source>
</evidence>
<dbReference type="KEGG" id="pgri:PgNI_03059"/>
<reference evidence="9" key="2">
    <citation type="submission" date="2019-10" db="EMBL/GenBank/DDBJ databases">
        <authorList>
            <consortium name="NCBI Genome Project"/>
        </authorList>
    </citation>
    <scope>NUCLEOTIDE SEQUENCE</scope>
    <source>
        <strain evidence="9">NI907</strain>
    </source>
</reference>
<feature type="compositionally biased region" description="Acidic residues" evidence="7">
    <location>
        <begin position="171"/>
        <end position="188"/>
    </location>
</feature>
<comment type="similarity">
    <text evidence="2">Belongs to the NOP14 family.</text>
</comment>
<evidence type="ECO:0000256" key="1">
    <source>
        <dbReference type="ARBA" id="ARBA00004604"/>
    </source>
</evidence>
<gene>
    <name evidence="9" type="ORF">PgNI_03059</name>
</gene>
<dbReference type="PANTHER" id="PTHR23183:SF0">
    <property type="entry name" value="NUCLEOLAR PROTEIN 14"/>
    <property type="match status" value="1"/>
</dbReference>
<dbReference type="GO" id="GO:0030692">
    <property type="term" value="C:Noc4p-Nop14p complex"/>
    <property type="evidence" value="ECO:0007669"/>
    <property type="project" value="TreeGrafter"/>
</dbReference>
<evidence type="ECO:0000256" key="3">
    <source>
        <dbReference type="ARBA" id="ARBA00022517"/>
    </source>
</evidence>
<comment type="function">
    <text evidence="6">Involved in nucleolar processing of pre-18S ribosomal RNA. Has a role in the nuclear export of 40S pre-ribosomal subunit to the cytoplasm.</text>
</comment>
<evidence type="ECO:0000313" key="8">
    <source>
        <dbReference type="Proteomes" id="UP000515153"/>
    </source>
</evidence>
<dbReference type="PANTHER" id="PTHR23183">
    <property type="entry name" value="NOP14"/>
    <property type="match status" value="1"/>
</dbReference>
<evidence type="ECO:0000256" key="7">
    <source>
        <dbReference type="SAM" id="MobiDB-lite"/>
    </source>
</evidence>
<feature type="compositionally biased region" description="Acidic residues" evidence="7">
    <location>
        <begin position="347"/>
        <end position="374"/>
    </location>
</feature>
<comment type="subcellular location">
    <subcellularLocation>
        <location evidence="1">Nucleus</location>
        <location evidence="1">Nucleolus</location>
    </subcellularLocation>
</comment>
<sequence length="898" mass="101376">MAGSQLKRLKASLREQGIVGPQKSKKQKKQSAQDAQATKEKRLKRSVALEGIREQFNPFQFHTNARGPKFEVTTKANTSTSRIKGRPGVAKSIGEERRRETLLTEMQRRNKVGGIMDRRIGENDPSMAPEERALQRFAMEKQRSHKKGSIFDLEDDGDEVTLTHMGKSLTFDDEDDFDEADLPSETESEIAKINVSRLKRMRGEDDNSDEENGEELPERKKTKQEIYKEIIEKSKAHKYERQQIKEADEDLREKIDGEFADLRNLLYSTSAKPERPGAEAEQPKLVAGMEKDKFDKAYDVRVKQLVQDKRAQPSSRTKTDEEKAAEESARLKELEEKRLKRMRGEEVSDEEEEEEEESSDNDSGDGESEEDDEFQLGKGIKMRPTATELGFDDEDDFIIDDDLVASGSDIEPEDSDEDDESDAESSGSEAGPDGDESEDEFTKGLLTETESKNPDFTATNGDAKDDSDGVPFTFPCPQTHAELLEITKGVPVAKLTTVIQRIRALYHSKLAVGNKERLGVFSRILVQHIAHLGNSDGPSASIEGLIRHVHSLAKTYPLEISREFRLHLQAVGNERPLALVKGDLMIMTAIGSIYPTSDHFHRVVTPAMLTMARYLGQSVPKTLANYATGLYLAILSLQYQAFSKRYVPEVMNFILNTILALAPVECAEKLGFFPVHRPPPEIRMKDGQGETVGKLDCHDCSPSSTKSPNCLKAAILDTSLKILSSAADLWSGKSAFFETFEPATKVLSHLTSKACKPHLPPSVVKEATRLQKHLVASLNSARLSRRPLELHHHKPMAIRTYVPKFEDSFDPNKHYDPDRERAELAKLRAEHKKERKGAMRELRKDANFMAREKLRIKKVKDEAYEKKFKRLVAEIQSEEGREANAYEREKAQRKRARK</sequence>
<dbReference type="Proteomes" id="UP000515153">
    <property type="component" value="Unplaced"/>
</dbReference>
<dbReference type="GO" id="GO:0032040">
    <property type="term" value="C:small-subunit processome"/>
    <property type="evidence" value="ECO:0007669"/>
    <property type="project" value="InterPro"/>
</dbReference>
<dbReference type="GeneID" id="41958024"/>
<feature type="compositionally biased region" description="Acidic residues" evidence="7">
    <location>
        <begin position="410"/>
        <end position="423"/>
    </location>
</feature>
<feature type="region of interest" description="Disordered" evidence="7">
    <location>
        <begin position="1"/>
        <end position="129"/>
    </location>
</feature>
<feature type="compositionally biased region" description="Basic and acidic residues" evidence="7">
    <location>
        <begin position="93"/>
        <end position="108"/>
    </location>
</feature>
<feature type="compositionally biased region" description="Acidic residues" evidence="7">
    <location>
        <begin position="206"/>
        <end position="215"/>
    </location>
</feature>
<reference evidence="9" key="1">
    <citation type="journal article" date="2019" name="Mol. Biol. Evol.">
        <title>Blast fungal genomes show frequent chromosomal changes, gene gains and losses, and effector gene turnover.</title>
        <authorList>
            <person name="Gomez Luciano L.B."/>
            <person name="Jason Tsai I."/>
            <person name="Chuma I."/>
            <person name="Tosa Y."/>
            <person name="Chen Y.H."/>
            <person name="Li J.Y."/>
            <person name="Li M.Y."/>
            <person name="Jade Lu M.Y."/>
            <person name="Nakayashiki H."/>
            <person name="Li W.H."/>
        </authorList>
    </citation>
    <scope>NUCLEOTIDE SEQUENCE</scope>
    <source>
        <strain evidence="9">NI907</strain>
    </source>
</reference>
<dbReference type="RefSeq" id="XP_030983480.1">
    <property type="nucleotide sequence ID" value="XM_031123113.1"/>
</dbReference>
<feature type="compositionally biased region" description="Basic and acidic residues" evidence="7">
    <location>
        <begin position="216"/>
        <end position="225"/>
    </location>
</feature>
<feature type="compositionally biased region" description="Acidic residues" evidence="7">
    <location>
        <begin position="390"/>
        <end position="403"/>
    </location>
</feature>
<evidence type="ECO:0008006" key="10">
    <source>
        <dbReference type="Google" id="ProtNLM"/>
    </source>
</evidence>
<feature type="compositionally biased region" description="Basic and acidic residues" evidence="7">
    <location>
        <begin position="305"/>
        <end position="346"/>
    </location>
</feature>
<protein>
    <recommendedName>
        <fullName evidence="10">Nucleolar complex protein 14</fullName>
    </recommendedName>
</protein>
<keyword evidence="4" id="KW-0698">rRNA processing</keyword>
<evidence type="ECO:0000256" key="5">
    <source>
        <dbReference type="ARBA" id="ARBA00023242"/>
    </source>
</evidence>
<feature type="compositionally biased region" description="Basic and acidic residues" evidence="7">
    <location>
        <begin position="879"/>
        <end position="890"/>
    </location>
</feature>
<keyword evidence="8" id="KW-1185">Reference proteome</keyword>
<feature type="region of interest" description="Disordered" evidence="7">
    <location>
        <begin position="266"/>
        <end position="291"/>
    </location>
</feature>
<keyword evidence="3" id="KW-0690">Ribosome biogenesis</keyword>
<reference evidence="9" key="3">
    <citation type="submission" date="2025-08" db="UniProtKB">
        <authorList>
            <consortium name="RefSeq"/>
        </authorList>
    </citation>
    <scope>IDENTIFICATION</scope>
    <source>
        <strain evidence="9">NI907</strain>
    </source>
</reference>